<dbReference type="InterPro" id="IPR028971">
    <property type="entry name" value="NAD-GDH_cat"/>
</dbReference>
<dbReference type="InterPro" id="IPR048381">
    <property type="entry name" value="GDH_C"/>
</dbReference>
<dbReference type="Pfam" id="PF21076">
    <property type="entry name" value="GDH_ACT2"/>
    <property type="match status" value="1"/>
</dbReference>
<evidence type="ECO:0000259" key="3">
    <source>
        <dbReference type="Pfam" id="PF21074"/>
    </source>
</evidence>
<name>A0ABN2LKF9_9ACTN</name>
<dbReference type="Pfam" id="PF05088">
    <property type="entry name" value="Bac_GDH_CD"/>
    <property type="match status" value="1"/>
</dbReference>
<evidence type="ECO:0000313" key="8">
    <source>
        <dbReference type="Proteomes" id="UP001500218"/>
    </source>
</evidence>
<dbReference type="PANTHER" id="PTHR43403:SF1">
    <property type="entry name" value="NAD-SPECIFIC GLUTAMATE DEHYDROGENASE"/>
    <property type="match status" value="1"/>
</dbReference>
<feature type="domain" description="NAD-glutamate dehydrogenase catalytic" evidence="2">
    <location>
        <begin position="767"/>
        <end position="1261"/>
    </location>
</feature>
<dbReference type="InterPro" id="IPR007780">
    <property type="entry name" value="NAD_Glu_DH_bac"/>
</dbReference>
<dbReference type="InterPro" id="IPR046346">
    <property type="entry name" value="Aminoacid_DH-like_N_sf"/>
</dbReference>
<dbReference type="EMBL" id="BAAALT010000020">
    <property type="protein sequence ID" value="GAA1789814.1"/>
    <property type="molecule type" value="Genomic_DNA"/>
</dbReference>
<comment type="caution">
    <text evidence="7">The sequence shown here is derived from an EMBL/GenBank/DDBJ whole genome shotgun (WGS) entry which is preliminary data.</text>
</comment>
<sequence length="1650" mass="182577">MDRRRVTLDADRATSHPDDLVDDDLVDDGSGEEAELNPRVPNLERLVADAMALAVTPGPRSTEPGVIRGPALADLINRYWRHVPDEDLAGHTAVSMLAATREHVALAAHRQEGQTRIAVGAEPDGRQTVIEIVTDDMPFLVDSVTGALAQRDHDLDLIVHPQLVVRRDADGALTGVRAHVEPDDAEPGDLVESWIRVETDRLGEAARAELREALTGVLTDVREAVGDWPAMRERALGLADEIAANATALPVPDKDVTDSVELLRWLVDDHFTFLGYREYRLATSEQGEPELRAVRGTGLGILRGQADSVRVLSSMTPEAYAKVLEKRLLIITKANSRATVHRTAYLDYVGVKTFDADGNVIGEVRFLGLFTSSAYLTSVRDLPVIKRKVAEVLARTGLNARSHTGRDLMAILEDYPREELFQIGTDDLYRTVLGVLRLAGRRQVRMFARKDSYGRFISCLVYLPRDRFTTANRLRIQDILLRELNGIGLDFTTRVTDATLARLHFIVRTDPANPPGVIDADGLSARIAEATQLWDEDFRLLLELKLGEEQAKSLATRYRDALPETYKDEHSAHEAVQDLAKLELMDEPGQLVLHLFRRRHNDHDVRFKVFRYGEPMLLSAVLPVLHSLGVRVVDERPYEVRRSDGTIHIYDFGLMLPEGALALPDVRADVENAFSATWRGEAEVDHFNELVMRAGLTWRQVVVLRAYAKYLRQAGTVFSQEYMEQTFTAYPVIAELLVNLFTTRFDPGTGLSTEERALRTKQLIESIREQLDAVASLDQDRILRSYLTLIQATLRTSFFQRGHDGRPKSYIAFKLDPQALPDLPAPRPKFEIFVYSPRFEGVHLRFGPVARGGLRWSDRREDFRTEILGLVKAQSVKNAVIVPVGAKGGFVLKQAPVARDALQAEGIACYQEFISAMLDVTDNLVGGRVIPPADVLRHDGDDPYLVVAADKGTASFSDIANKISMEYGFWLGDAFASGGSAGYDHKKMGITAKGAWESVKRHFRELDLDTQTQDFTVVGVGDMSGDVFGNGMLLSEHIRLVAAFDHRHVFVDPSPDAASSYAERRRLFELPRSSWDDYDRSLISAGGGVWPRTAKSIPVSAEMRAALGIDDETVTALAPVDLIKAVLRAPVDLLWNGGIGTYVKAATESHVDVGDKANDAVRVNGRQLRARVIGEGGNLGLTQRGRIEYALAGGRVCTDFIDNSAGVDCSDHEVNIKILLGGAVADGSLSLADRDALLAEMTDEVADLVLADNYGQANALGSARVQAHPLLPVHRRLIAELERSTRLDRALEALPTDEELDARGATGGGLTSPELATLMAYTKMALEDEIDETPLPDEEWTDPVLAAYFPKPLRERFGDRMADHRLRREIVTTTLVNEMVNRSGITFAFRVAEETGALPADVLRAYVVAREVYGLGELFDGVAALDNQVPTEAQTSVYLETRRLLDRAVRWLVSGRRSPLDVTAEIERLRPGVTALLPQLEHLFRGRERQTLLTHVEEVVERGLPADLALHASRIMYSFGLLDIVETAHATGRDPVEVAGVYFVLSERFGIDDLLSKISALPREDRWQTLARMALRYDLYAALAGLTREVLADTDASAPAEERVTAWEAANATSIMRTRNAMGEFDDSRADLAALSVLLRQIRTLVRTIA</sequence>
<dbReference type="PANTHER" id="PTHR43403">
    <property type="entry name" value="NAD-SPECIFIC GLUTAMATE DEHYDROGENASE"/>
    <property type="match status" value="1"/>
</dbReference>
<evidence type="ECO:0000256" key="1">
    <source>
        <dbReference type="SAM" id="MobiDB-lite"/>
    </source>
</evidence>
<dbReference type="InterPro" id="IPR024727">
    <property type="entry name" value="NAD_Glu_DH_N_ACT1"/>
</dbReference>
<dbReference type="Proteomes" id="UP001500218">
    <property type="component" value="Unassembled WGS sequence"/>
</dbReference>
<dbReference type="Pfam" id="PF21075">
    <property type="entry name" value="GDH_ACT1"/>
    <property type="match status" value="1"/>
</dbReference>
<feature type="domain" description="NAD-glutamate dehydrogenase ACT3" evidence="6">
    <location>
        <begin position="592"/>
        <end position="659"/>
    </location>
</feature>
<dbReference type="InterPro" id="IPR049058">
    <property type="entry name" value="NAD_Glu_DH_HM2"/>
</dbReference>
<evidence type="ECO:0000259" key="4">
    <source>
        <dbReference type="Pfam" id="PF21075"/>
    </source>
</evidence>
<evidence type="ECO:0000259" key="2">
    <source>
        <dbReference type="Pfam" id="PF05088"/>
    </source>
</evidence>
<feature type="compositionally biased region" description="Basic and acidic residues" evidence="1">
    <location>
        <begin position="1"/>
        <end position="19"/>
    </location>
</feature>
<reference evidence="7 8" key="1">
    <citation type="journal article" date="2019" name="Int. J. Syst. Evol. Microbiol.">
        <title>The Global Catalogue of Microorganisms (GCM) 10K type strain sequencing project: providing services to taxonomists for standard genome sequencing and annotation.</title>
        <authorList>
            <consortium name="The Broad Institute Genomics Platform"/>
            <consortium name="The Broad Institute Genome Sequencing Center for Infectious Disease"/>
            <person name="Wu L."/>
            <person name="Ma J."/>
        </authorList>
    </citation>
    <scope>NUCLEOTIDE SEQUENCE [LARGE SCALE GENOMIC DNA]</scope>
    <source>
        <strain evidence="7 8">JCM 13250</strain>
    </source>
</reference>
<accession>A0ABN2LKF9</accession>
<dbReference type="InterPro" id="IPR049056">
    <property type="entry name" value="NAD_Glu_DH_HM3"/>
</dbReference>
<evidence type="ECO:0000259" key="6">
    <source>
        <dbReference type="Pfam" id="PF21077"/>
    </source>
</evidence>
<dbReference type="InterPro" id="IPR036291">
    <property type="entry name" value="NAD(P)-bd_dom_sf"/>
</dbReference>
<feature type="domain" description="NAD-glutamate dehydrogenase ACT2" evidence="5">
    <location>
        <begin position="445"/>
        <end position="535"/>
    </location>
</feature>
<dbReference type="Pfam" id="PF21077">
    <property type="entry name" value="GDH_ACT3"/>
    <property type="match status" value="1"/>
</dbReference>
<dbReference type="InterPro" id="IPR049062">
    <property type="entry name" value="NAD_Glu_DH_ACT2"/>
</dbReference>
<dbReference type="Pfam" id="PF21074">
    <property type="entry name" value="GDH_C"/>
    <property type="match status" value="1"/>
</dbReference>
<gene>
    <name evidence="7" type="ORF">GCM10009682_09920</name>
</gene>
<feature type="domain" description="NAD-specific glutamate dehydrogenase C-terminal" evidence="3">
    <location>
        <begin position="1308"/>
        <end position="1643"/>
    </location>
</feature>
<protein>
    <submittedName>
        <fullName evidence="7">NAD-glutamate dehydrogenase</fullName>
    </submittedName>
</protein>
<proteinExistence type="predicted"/>
<organism evidence="7 8">
    <name type="scientific">Luedemannella flava</name>
    <dbReference type="NCBI Taxonomy" id="349316"/>
    <lineage>
        <taxon>Bacteria</taxon>
        <taxon>Bacillati</taxon>
        <taxon>Actinomycetota</taxon>
        <taxon>Actinomycetes</taxon>
        <taxon>Micromonosporales</taxon>
        <taxon>Micromonosporaceae</taxon>
        <taxon>Luedemannella</taxon>
    </lineage>
</organism>
<evidence type="ECO:0000313" key="7">
    <source>
        <dbReference type="EMBL" id="GAA1789814.1"/>
    </source>
</evidence>
<dbReference type="InterPro" id="IPR049059">
    <property type="entry name" value="NAD_Glu_DH_HM1"/>
</dbReference>
<dbReference type="Pfam" id="PF21078">
    <property type="entry name" value="GDH_HM3"/>
    <property type="match status" value="1"/>
</dbReference>
<dbReference type="SUPFAM" id="SSF53223">
    <property type="entry name" value="Aminoacid dehydrogenase-like, N-terminal domain"/>
    <property type="match status" value="1"/>
</dbReference>
<dbReference type="Pfam" id="PF21073">
    <property type="entry name" value="GDH_HM1"/>
    <property type="match status" value="1"/>
</dbReference>
<dbReference type="SUPFAM" id="SSF51735">
    <property type="entry name" value="NAD(P)-binding Rossmann-fold domains"/>
    <property type="match status" value="1"/>
</dbReference>
<dbReference type="PIRSF" id="PIRSF036761">
    <property type="entry name" value="GDH_Mll4104"/>
    <property type="match status" value="1"/>
</dbReference>
<dbReference type="Pfam" id="PF21079">
    <property type="entry name" value="GDH_HM2"/>
    <property type="match status" value="1"/>
</dbReference>
<feature type="region of interest" description="Disordered" evidence="1">
    <location>
        <begin position="1"/>
        <end position="36"/>
    </location>
</feature>
<keyword evidence="8" id="KW-1185">Reference proteome</keyword>
<feature type="domain" description="NAD-glutamate dehydrogenase N-terminal ACT1" evidence="4">
    <location>
        <begin position="76"/>
        <end position="214"/>
    </location>
</feature>
<feature type="compositionally biased region" description="Acidic residues" evidence="1">
    <location>
        <begin position="20"/>
        <end position="35"/>
    </location>
</feature>
<dbReference type="InterPro" id="IPR049064">
    <property type="entry name" value="NAD_Glu_DH_ACT3"/>
</dbReference>
<dbReference type="Gene3D" id="3.40.50.720">
    <property type="entry name" value="NAD(P)-binding Rossmann-like Domain"/>
    <property type="match status" value="1"/>
</dbReference>
<dbReference type="RefSeq" id="WP_344126698.1">
    <property type="nucleotide sequence ID" value="NZ_BAAALT010000020.1"/>
</dbReference>
<evidence type="ECO:0000259" key="5">
    <source>
        <dbReference type="Pfam" id="PF21076"/>
    </source>
</evidence>